<accession>A0A6J4VTP7</accession>
<gene>
    <name evidence="1" type="ORF">AVDCRST_MAG59-5311</name>
</gene>
<name>A0A6J4VTP7_9BACT</name>
<reference evidence="1" key="1">
    <citation type="submission" date="2020-02" db="EMBL/GenBank/DDBJ databases">
        <authorList>
            <person name="Meier V. D."/>
        </authorList>
    </citation>
    <scope>NUCLEOTIDE SEQUENCE</scope>
    <source>
        <strain evidence="1">AVDCRST_MAG59</strain>
    </source>
</reference>
<evidence type="ECO:0000313" key="1">
    <source>
        <dbReference type="EMBL" id="CAA9584695.1"/>
    </source>
</evidence>
<organism evidence="1">
    <name type="scientific">uncultured Thermomicrobiales bacterium</name>
    <dbReference type="NCBI Taxonomy" id="1645740"/>
    <lineage>
        <taxon>Bacteria</taxon>
        <taxon>Pseudomonadati</taxon>
        <taxon>Thermomicrobiota</taxon>
        <taxon>Thermomicrobia</taxon>
        <taxon>Thermomicrobiales</taxon>
        <taxon>environmental samples</taxon>
    </lineage>
</organism>
<dbReference type="AlphaFoldDB" id="A0A6J4VTP7"/>
<dbReference type="EMBL" id="CADCWF010000371">
    <property type="protein sequence ID" value="CAA9584695.1"/>
    <property type="molecule type" value="Genomic_DNA"/>
</dbReference>
<sequence>MRPGQRRFPRDARFLMGRVSRPAGRTARRWRRARRPGAEFAHRPWRVGALA</sequence>
<protein>
    <submittedName>
        <fullName evidence="1">Uncharacterized protein</fullName>
    </submittedName>
</protein>
<proteinExistence type="predicted"/>